<proteinExistence type="predicted"/>
<dbReference type="PROSITE" id="PS50011">
    <property type="entry name" value="PROTEIN_KINASE_DOM"/>
    <property type="match status" value="1"/>
</dbReference>
<dbReference type="AlphaFoldDB" id="A0AAD8VXZ7"/>
<dbReference type="InterPro" id="IPR051681">
    <property type="entry name" value="Ser/Thr_Kinases-Pseudokinases"/>
</dbReference>
<dbReference type="SMART" id="SM00220">
    <property type="entry name" value="S_TKc"/>
    <property type="match status" value="1"/>
</dbReference>
<sequence>MASNNLSGILDGGDAAATAAGRNMQHSGFLGGEYLRADMFDLDSLDVEVDKKTMAKLLATEKQRDRGDEEMEPWEIDLAKLEVHELISPGTFGSVYRATYDGNIVLAKLLDWGEDGFITEDEVAARRKALRKEVVVWKDLNHRNVTKFIGASMGTTDLNIPAENEDIAAYTDFPDRACCVVVEYIDGGTLRQYLYAHREEKLEYRVVVDLALDLAKGLSYLHSKDIVHRDVKAENMLLDSKRTLKIADFGVARIEAKDPAEMTGHTGTLGYMAPEVLEDKPYNRKCDVYSFGICLWAIYCCDMPYYPDLSFAETSSAIVHKKLRPTIPPCCPAPMAKIMKRCWDADPEKRPDMKEVVQLLEDLDTSNGGGMTPEGIAEGKNPGCFCMFRRRRG</sequence>
<dbReference type="GO" id="GO:0005886">
    <property type="term" value="C:plasma membrane"/>
    <property type="evidence" value="ECO:0007669"/>
    <property type="project" value="TreeGrafter"/>
</dbReference>
<dbReference type="PANTHER" id="PTHR44329:SF287">
    <property type="entry name" value="OS12G0605900 PROTEIN"/>
    <property type="match status" value="1"/>
</dbReference>
<dbReference type="InterPro" id="IPR001245">
    <property type="entry name" value="Ser-Thr/Tyr_kinase_cat_dom"/>
</dbReference>
<dbReference type="PRINTS" id="PR00109">
    <property type="entry name" value="TYRKINASE"/>
</dbReference>
<evidence type="ECO:0000313" key="3">
    <source>
        <dbReference type="Proteomes" id="UP001231189"/>
    </source>
</evidence>
<dbReference type="GO" id="GO:0004674">
    <property type="term" value="F:protein serine/threonine kinase activity"/>
    <property type="evidence" value="ECO:0007669"/>
    <property type="project" value="TreeGrafter"/>
</dbReference>
<name>A0AAD8VXZ7_LOLMU</name>
<dbReference type="CDD" id="cd13999">
    <property type="entry name" value="STKc_MAP3K-like"/>
    <property type="match status" value="1"/>
</dbReference>
<dbReference type="GO" id="GO:0005524">
    <property type="term" value="F:ATP binding"/>
    <property type="evidence" value="ECO:0007669"/>
    <property type="project" value="InterPro"/>
</dbReference>
<dbReference type="InterPro" id="IPR000719">
    <property type="entry name" value="Prot_kinase_dom"/>
</dbReference>
<dbReference type="InterPro" id="IPR008271">
    <property type="entry name" value="Ser/Thr_kinase_AS"/>
</dbReference>
<evidence type="ECO:0000313" key="2">
    <source>
        <dbReference type="EMBL" id="KAK1626479.1"/>
    </source>
</evidence>
<dbReference type="Gene3D" id="3.30.200.20">
    <property type="entry name" value="Phosphorylase Kinase, domain 1"/>
    <property type="match status" value="1"/>
</dbReference>
<accession>A0AAD8VXZ7</accession>
<dbReference type="SUPFAM" id="SSF56112">
    <property type="entry name" value="Protein kinase-like (PK-like)"/>
    <property type="match status" value="1"/>
</dbReference>
<comment type="caution">
    <text evidence="2">The sequence shown here is derived from an EMBL/GenBank/DDBJ whole genome shotgun (WGS) entry which is preliminary data.</text>
</comment>
<reference evidence="2" key="1">
    <citation type="submission" date="2023-07" db="EMBL/GenBank/DDBJ databases">
        <title>A chromosome-level genome assembly of Lolium multiflorum.</title>
        <authorList>
            <person name="Chen Y."/>
            <person name="Copetti D."/>
            <person name="Kolliker R."/>
            <person name="Studer B."/>
        </authorList>
    </citation>
    <scope>NUCLEOTIDE SEQUENCE</scope>
    <source>
        <strain evidence="2">02402/16</strain>
        <tissue evidence="2">Leaf</tissue>
    </source>
</reference>
<dbReference type="Proteomes" id="UP001231189">
    <property type="component" value="Unassembled WGS sequence"/>
</dbReference>
<dbReference type="Pfam" id="PF07714">
    <property type="entry name" value="PK_Tyr_Ser-Thr"/>
    <property type="match status" value="1"/>
</dbReference>
<dbReference type="InterPro" id="IPR011009">
    <property type="entry name" value="Kinase-like_dom_sf"/>
</dbReference>
<keyword evidence="3" id="KW-1185">Reference proteome</keyword>
<feature type="domain" description="Protein kinase" evidence="1">
    <location>
        <begin position="81"/>
        <end position="363"/>
    </location>
</feature>
<organism evidence="2 3">
    <name type="scientific">Lolium multiflorum</name>
    <name type="common">Italian ryegrass</name>
    <name type="synonym">Lolium perenne subsp. multiflorum</name>
    <dbReference type="NCBI Taxonomy" id="4521"/>
    <lineage>
        <taxon>Eukaryota</taxon>
        <taxon>Viridiplantae</taxon>
        <taxon>Streptophyta</taxon>
        <taxon>Embryophyta</taxon>
        <taxon>Tracheophyta</taxon>
        <taxon>Spermatophyta</taxon>
        <taxon>Magnoliopsida</taxon>
        <taxon>Liliopsida</taxon>
        <taxon>Poales</taxon>
        <taxon>Poaceae</taxon>
        <taxon>BOP clade</taxon>
        <taxon>Pooideae</taxon>
        <taxon>Poodae</taxon>
        <taxon>Poeae</taxon>
        <taxon>Poeae Chloroplast Group 2 (Poeae type)</taxon>
        <taxon>Loliodinae</taxon>
        <taxon>Loliinae</taxon>
        <taxon>Lolium</taxon>
    </lineage>
</organism>
<gene>
    <name evidence="2" type="ORF">QYE76_000794</name>
</gene>
<protein>
    <recommendedName>
        <fullName evidence="1">Protein kinase domain-containing protein</fullName>
    </recommendedName>
</protein>
<evidence type="ECO:0000259" key="1">
    <source>
        <dbReference type="PROSITE" id="PS50011"/>
    </source>
</evidence>
<dbReference type="EMBL" id="JAUUTY010000005">
    <property type="protein sequence ID" value="KAK1626479.1"/>
    <property type="molecule type" value="Genomic_DNA"/>
</dbReference>
<dbReference type="PROSITE" id="PS00108">
    <property type="entry name" value="PROTEIN_KINASE_ST"/>
    <property type="match status" value="1"/>
</dbReference>
<dbReference type="PANTHER" id="PTHR44329">
    <property type="entry name" value="SERINE/THREONINE-PROTEIN KINASE TNNI3K-RELATED"/>
    <property type="match status" value="1"/>
</dbReference>
<dbReference type="Gene3D" id="1.10.510.10">
    <property type="entry name" value="Transferase(Phosphotransferase) domain 1"/>
    <property type="match status" value="1"/>
</dbReference>